<dbReference type="Pfam" id="PF05425">
    <property type="entry name" value="CopD"/>
    <property type="match status" value="1"/>
</dbReference>
<reference evidence="4" key="1">
    <citation type="journal article" date="2010" name="Stand. Genomic Sci.">
        <title>Complete genome sequence of 'Thermobaculum terrenum' type strain (YNP1).</title>
        <authorList>
            <person name="Kiss H."/>
            <person name="Cleland D."/>
            <person name="Lapidus A."/>
            <person name="Lucas S."/>
            <person name="Glavina Del Rio T."/>
            <person name="Nolan M."/>
            <person name="Tice H."/>
            <person name="Han C."/>
            <person name="Goodwin L."/>
            <person name="Pitluck S."/>
            <person name="Liolios K."/>
            <person name="Ivanova N."/>
            <person name="Mavromatis K."/>
            <person name="Ovchinnikova G."/>
            <person name="Pati A."/>
            <person name="Chen A."/>
            <person name="Palaniappan K."/>
            <person name="Land M."/>
            <person name="Hauser L."/>
            <person name="Chang Y."/>
            <person name="Jeffries C."/>
            <person name="Lu M."/>
            <person name="Brettin T."/>
            <person name="Detter J."/>
            <person name="Goker M."/>
            <person name="Tindall B."/>
            <person name="Beck B."/>
            <person name="McDermott T."/>
            <person name="Woyke T."/>
            <person name="Bristow J."/>
            <person name="Eisen J."/>
            <person name="Markowitz V."/>
            <person name="Hugenholtz P."/>
            <person name="Kyrpides N."/>
            <person name="Klenk H."/>
            <person name="Cheng J."/>
        </authorList>
    </citation>
    <scope>NUCLEOTIDE SEQUENCE [LARGE SCALE GENOMIC DNA]</scope>
    <source>
        <strain evidence="4">ATCC BAA-798 / YNP1</strain>
    </source>
</reference>
<protein>
    <submittedName>
        <fullName evidence="3">Copper resistance D</fullName>
    </submittedName>
</protein>
<dbReference type="OrthoDB" id="5515053at2"/>
<sequence length="164" mass="17482">MYQLLVFVHILAAVVWIGGVVFIPLVLMPATRGMSQRTEVITAAGRRFRVVGWAALALGVATGLAIAYLRGVPRLLLTGELWESSWGRLFVAKVLLVGAMIALSLTHDLLLVAAGRTMRRKDASGEAVARAARYRRLSSIAAQAMGLVALAVLAVAVLLVRGLP</sequence>
<dbReference type="eggNOG" id="COG5615">
    <property type="taxonomic scope" value="Bacteria"/>
</dbReference>
<keyword evidence="1" id="KW-0812">Transmembrane</keyword>
<evidence type="ECO:0000256" key="1">
    <source>
        <dbReference type="SAM" id="Phobius"/>
    </source>
</evidence>
<dbReference type="EMBL" id="CP001826">
    <property type="protein sequence ID" value="ACZ43056.1"/>
    <property type="molecule type" value="Genomic_DNA"/>
</dbReference>
<feature type="transmembrane region" description="Helical" evidence="1">
    <location>
        <begin position="48"/>
        <end position="69"/>
    </location>
</feature>
<dbReference type="InterPro" id="IPR008457">
    <property type="entry name" value="Cu-R_CopD_dom"/>
</dbReference>
<dbReference type="STRING" id="525904.Tter_2155"/>
<dbReference type="HOGENOM" id="CLU_136219_0_0_0"/>
<dbReference type="Proteomes" id="UP000000323">
    <property type="component" value="Chromosome 2"/>
</dbReference>
<keyword evidence="4" id="KW-1185">Reference proteome</keyword>
<organism evidence="3 4">
    <name type="scientific">Thermobaculum terrenum (strain ATCC BAA-798 / CCMEE 7001 / YNP1)</name>
    <dbReference type="NCBI Taxonomy" id="525904"/>
    <lineage>
        <taxon>Bacteria</taxon>
        <taxon>Bacillati</taxon>
        <taxon>Chloroflexota</taxon>
        <taxon>Chloroflexia</taxon>
        <taxon>Candidatus Thermobaculales</taxon>
        <taxon>Candidatus Thermobaculaceae</taxon>
        <taxon>Thermobaculum</taxon>
    </lineage>
</organism>
<feature type="transmembrane region" description="Helical" evidence="1">
    <location>
        <begin position="6"/>
        <end position="27"/>
    </location>
</feature>
<dbReference type="GO" id="GO:0016020">
    <property type="term" value="C:membrane"/>
    <property type="evidence" value="ECO:0007669"/>
    <property type="project" value="InterPro"/>
</dbReference>
<proteinExistence type="predicted"/>
<feature type="transmembrane region" description="Helical" evidence="1">
    <location>
        <begin position="140"/>
        <end position="160"/>
    </location>
</feature>
<evidence type="ECO:0000313" key="3">
    <source>
        <dbReference type="EMBL" id="ACZ43056.1"/>
    </source>
</evidence>
<dbReference type="RefSeq" id="WP_012876087.1">
    <property type="nucleotide sequence ID" value="NC_013526.1"/>
</dbReference>
<evidence type="ECO:0000259" key="2">
    <source>
        <dbReference type="Pfam" id="PF05425"/>
    </source>
</evidence>
<keyword evidence="1" id="KW-0472">Membrane</keyword>
<dbReference type="AlphaFoldDB" id="D1CH35"/>
<keyword evidence="1" id="KW-1133">Transmembrane helix</keyword>
<feature type="transmembrane region" description="Helical" evidence="1">
    <location>
        <begin position="89"/>
        <end position="111"/>
    </location>
</feature>
<gene>
    <name evidence="3" type="ordered locus">Tter_2155</name>
</gene>
<name>D1CH35_THET1</name>
<dbReference type="KEGG" id="ttr:Tter_2155"/>
<evidence type="ECO:0000313" key="4">
    <source>
        <dbReference type="Proteomes" id="UP000000323"/>
    </source>
</evidence>
<accession>D1CH35</accession>
<feature type="domain" description="Copper resistance protein D" evidence="2">
    <location>
        <begin position="44"/>
        <end position="152"/>
    </location>
</feature>